<evidence type="ECO:0000313" key="2">
    <source>
        <dbReference type="Proteomes" id="UP001164743"/>
    </source>
</evidence>
<protein>
    <submittedName>
        <fullName evidence="1">Uncharacterized protein</fullName>
    </submittedName>
</protein>
<evidence type="ECO:0000313" key="1">
    <source>
        <dbReference type="EMBL" id="WAQ84021.1"/>
    </source>
</evidence>
<dbReference type="EMBL" id="CP110424">
    <property type="protein sequence ID" value="WAQ84021.1"/>
    <property type="molecule type" value="Genomic_DNA"/>
</dbReference>
<accession>A0ABY7CFN0</accession>
<dbReference type="RefSeq" id="XP_053019576.1">
    <property type="nucleotide sequence ID" value="XM_053168359.1"/>
</dbReference>
<gene>
    <name evidence="1" type="ORF">PtA15_4A472</name>
</gene>
<dbReference type="GeneID" id="77809254"/>
<proteinExistence type="predicted"/>
<name>A0ABY7CFN0_9BASI</name>
<sequence>MHLKRDDLSAIDRAAEVRGLTYGMIITYVDFSSWNLSDPAWVDQNTKKFIIGAIAGTLDRLCSTIFSIFNQTIELSIPINLLITPDPRLESEATSRASE</sequence>
<dbReference type="Proteomes" id="UP001164743">
    <property type="component" value="Chromosome 4A"/>
</dbReference>
<dbReference type="PANTHER" id="PTHR35204:SF1">
    <property type="entry name" value="ENTEROTOXIN"/>
    <property type="match status" value="1"/>
</dbReference>
<reference evidence="1" key="1">
    <citation type="submission" date="2022-10" db="EMBL/GenBank/DDBJ databases">
        <title>Puccinia triticina Genome sequencing and assembly.</title>
        <authorList>
            <person name="Li C."/>
        </authorList>
    </citation>
    <scope>NUCLEOTIDE SEQUENCE</scope>
    <source>
        <strain evidence="1">Pt15</strain>
    </source>
</reference>
<dbReference type="PANTHER" id="PTHR35204">
    <property type="entry name" value="YALI0A21131P"/>
    <property type="match status" value="1"/>
</dbReference>
<keyword evidence="2" id="KW-1185">Reference proteome</keyword>
<dbReference type="InterPro" id="IPR038921">
    <property type="entry name" value="YOR389W-like"/>
</dbReference>
<organism evidence="1 2">
    <name type="scientific">Puccinia triticina</name>
    <dbReference type="NCBI Taxonomy" id="208348"/>
    <lineage>
        <taxon>Eukaryota</taxon>
        <taxon>Fungi</taxon>
        <taxon>Dikarya</taxon>
        <taxon>Basidiomycota</taxon>
        <taxon>Pucciniomycotina</taxon>
        <taxon>Pucciniomycetes</taxon>
        <taxon>Pucciniales</taxon>
        <taxon>Pucciniaceae</taxon>
        <taxon>Puccinia</taxon>
    </lineage>
</organism>